<dbReference type="Ensembl" id="ENSOMYT00000069390.2">
    <property type="protein sequence ID" value="ENSOMYP00000063735.2"/>
    <property type="gene ID" value="ENSOMYG00000029508.2"/>
</dbReference>
<dbReference type="GO" id="GO:0005789">
    <property type="term" value="C:endoplasmic reticulum membrane"/>
    <property type="evidence" value="ECO:0007669"/>
    <property type="project" value="UniProtKB-SubCell"/>
</dbReference>
<feature type="compositionally biased region" description="Basic and acidic residues" evidence="9">
    <location>
        <begin position="659"/>
        <end position="680"/>
    </location>
</feature>
<feature type="transmembrane region" description="Helical" evidence="8">
    <location>
        <begin position="203"/>
        <end position="223"/>
    </location>
</feature>
<comment type="similarity">
    <text evidence="2 8">Belongs to the lipase maturation factor family.</text>
</comment>
<evidence type="ECO:0000256" key="2">
    <source>
        <dbReference type="ARBA" id="ARBA00005512"/>
    </source>
</evidence>
<sequence length="723" mass="83356">MGYITLPRRLFLWCMALIYMVAFVSLYLQIPGLYGNDGLLPARWQLRYSGKALWEQLLSSPTLLWLAPRLGLDTQTAMELLCLLGAALSLAATVLESLRDSLVFLFLWIVYLSMDSLLLETGFLCVLIAPVTSLRGWRAGREHNPVTFWLVRWLLFRLMFASGIVKLTSRCPTWWGLTALTYHYETQCIPTPLAWFAHQLPVWWHKLSVVATFTIEIAAPFLFLSPLRRLRLGAFYMQVVLQVLIILSGNYNFFNLLTLTMCLSLLDDEHIYFWLRKKYTPNPNQGSSLWWAGFVVEIAVWALIGFGTVTWFDLQINWDKWTVSSRTVFTFHQFNQFLKTVTFPSVWLGVLSLTWELVSSMFRCACVEGFFKRFLGTVQWTVFGAAAVSMFAISLVPFTFIEYDSNASVWPGVRRGYDAVSRYQLVNSYGLFRRMTGVGGRPEVVIEGSMDKVTWTEIEFMYKPGNLSAPPSVITPHQPRLDWQMWFAALGTHTHSPWFTSLIYRLLQGKTDVIELIQSDVSQYPFHQQPPTYLRAHRYKYWFTKTLADGSYPQRWWRRVYIEEFYPTVYLGDTFLESMLSQHGLKDKSLPRRVSEAAVPQVVKWVRSQVRGVSAPLLLWSLLFCSVTLCLLRGLQLEITLKTKPTAAKAEPKPTAPPHHPDAKEANSNDKDGLGQRQEEDREEVDTEEDERRGEDEESEREENDVRDELEEEEDGEEEGSVD</sequence>
<feature type="transmembrane region" description="Helical" evidence="8">
    <location>
        <begin position="104"/>
        <end position="134"/>
    </location>
</feature>
<dbReference type="Pfam" id="PF06762">
    <property type="entry name" value="LMF1"/>
    <property type="match status" value="1"/>
</dbReference>
<evidence type="ECO:0000256" key="5">
    <source>
        <dbReference type="ARBA" id="ARBA00022989"/>
    </source>
</evidence>
<evidence type="ECO:0000256" key="7">
    <source>
        <dbReference type="ARBA" id="ARBA00023180"/>
    </source>
</evidence>
<dbReference type="AlphaFoldDB" id="A0A8C7S9T0"/>
<evidence type="ECO:0000256" key="8">
    <source>
        <dbReference type="RuleBase" id="RU361229"/>
    </source>
</evidence>
<feature type="transmembrane region" description="Helical" evidence="8">
    <location>
        <begin position="378"/>
        <end position="401"/>
    </location>
</feature>
<keyword evidence="7" id="KW-0325">Glycoprotein</keyword>
<feature type="transmembrane region" description="Helical" evidence="8">
    <location>
        <begin position="346"/>
        <end position="366"/>
    </location>
</feature>
<comment type="subcellular location">
    <subcellularLocation>
        <location evidence="1 8">Endoplasmic reticulum membrane</location>
        <topology evidence="1 8">Multi-pass membrane protein</topology>
    </subcellularLocation>
</comment>
<dbReference type="InterPro" id="IPR009613">
    <property type="entry name" value="LMF"/>
</dbReference>
<organism evidence="12 13">
    <name type="scientific">Oncorhynchus mykiss</name>
    <name type="common">Rainbow trout</name>
    <name type="synonym">Salmo gairdneri</name>
    <dbReference type="NCBI Taxonomy" id="8022"/>
    <lineage>
        <taxon>Eukaryota</taxon>
        <taxon>Metazoa</taxon>
        <taxon>Chordata</taxon>
        <taxon>Craniata</taxon>
        <taxon>Vertebrata</taxon>
        <taxon>Euteleostomi</taxon>
        <taxon>Actinopterygii</taxon>
        <taxon>Neopterygii</taxon>
        <taxon>Teleostei</taxon>
        <taxon>Protacanthopterygii</taxon>
        <taxon>Salmoniformes</taxon>
        <taxon>Salmonidae</taxon>
        <taxon>Salmoninae</taxon>
        <taxon>Oncorhynchus</taxon>
    </lineage>
</organism>
<feature type="transmembrane region" description="Helical" evidence="8">
    <location>
        <begin position="253"/>
        <end position="275"/>
    </location>
</feature>
<dbReference type="Proteomes" id="UP000694395">
    <property type="component" value="Chromosome 2"/>
</dbReference>
<feature type="transmembrane region" description="Helical" evidence="8">
    <location>
        <begin position="287"/>
        <end position="312"/>
    </location>
</feature>
<keyword evidence="5 8" id="KW-1133">Transmembrane helix</keyword>
<evidence type="ECO:0000259" key="10">
    <source>
        <dbReference type="Pfam" id="PF06762"/>
    </source>
</evidence>
<evidence type="ECO:0000259" key="11">
    <source>
        <dbReference type="Pfam" id="PF25179"/>
    </source>
</evidence>
<evidence type="ECO:0000256" key="6">
    <source>
        <dbReference type="ARBA" id="ARBA00023136"/>
    </source>
</evidence>
<name>A0A8C7S9T0_ONCMY</name>
<comment type="function">
    <text evidence="8">Involved in the maturation of specific proteins in the endoplasmic reticulum.</text>
</comment>
<reference evidence="12" key="3">
    <citation type="submission" date="2025-09" db="UniProtKB">
        <authorList>
            <consortium name="Ensembl"/>
        </authorList>
    </citation>
    <scope>IDENTIFICATION</scope>
</reference>
<feature type="domain" description="Lipase maturation factor 1/2 C-terminal" evidence="11">
    <location>
        <begin position="425"/>
        <end position="567"/>
    </location>
</feature>
<reference evidence="12" key="1">
    <citation type="submission" date="2020-07" db="EMBL/GenBank/DDBJ databases">
        <title>A long reads based de novo assembly of the rainbow trout Arlee double haploid line genome.</title>
        <authorList>
            <person name="Gao G."/>
            <person name="Palti Y."/>
        </authorList>
    </citation>
    <scope>NUCLEOTIDE SEQUENCE [LARGE SCALE GENOMIC DNA]</scope>
</reference>
<feature type="region of interest" description="Disordered" evidence="9">
    <location>
        <begin position="645"/>
        <end position="723"/>
    </location>
</feature>
<reference evidence="12" key="2">
    <citation type="submission" date="2025-08" db="UniProtKB">
        <authorList>
            <consortium name="Ensembl"/>
        </authorList>
    </citation>
    <scope>IDENTIFICATION</scope>
</reference>
<feature type="transmembrane region" description="Helical" evidence="8">
    <location>
        <begin position="146"/>
        <end position="165"/>
    </location>
</feature>
<accession>A0A8C7S9T0</accession>
<feature type="transmembrane region" description="Helical" evidence="8">
    <location>
        <begin position="80"/>
        <end position="98"/>
    </location>
</feature>
<gene>
    <name evidence="12" type="primary">lmf2a</name>
</gene>
<dbReference type="InterPro" id="IPR057434">
    <property type="entry name" value="LMF1/2_N"/>
</dbReference>
<dbReference type="PANTHER" id="PTHR14463">
    <property type="entry name" value="LIPASE MATURATION FACTOR"/>
    <property type="match status" value="1"/>
</dbReference>
<keyword evidence="13" id="KW-1185">Reference proteome</keyword>
<keyword evidence="6 8" id="KW-0472">Membrane</keyword>
<keyword evidence="3 8" id="KW-0812">Transmembrane</keyword>
<evidence type="ECO:0000256" key="9">
    <source>
        <dbReference type="SAM" id="MobiDB-lite"/>
    </source>
</evidence>
<feature type="domain" description="Lipase maturation factor 1/2 N-terminal" evidence="10">
    <location>
        <begin position="112"/>
        <end position="272"/>
    </location>
</feature>
<dbReference type="PANTHER" id="PTHR14463:SF5">
    <property type="entry name" value="LIPASE MATURATION FACTOR 2"/>
    <property type="match status" value="1"/>
</dbReference>
<protein>
    <recommendedName>
        <fullName evidence="8">Lipase maturation factor</fullName>
    </recommendedName>
</protein>
<evidence type="ECO:0000256" key="1">
    <source>
        <dbReference type="ARBA" id="ARBA00004477"/>
    </source>
</evidence>
<evidence type="ECO:0000256" key="3">
    <source>
        <dbReference type="ARBA" id="ARBA00022692"/>
    </source>
</evidence>
<evidence type="ECO:0000313" key="13">
    <source>
        <dbReference type="Proteomes" id="UP000694395"/>
    </source>
</evidence>
<dbReference type="InterPro" id="IPR057433">
    <property type="entry name" value="LMF1/2_C"/>
</dbReference>
<proteinExistence type="inferred from homology"/>
<dbReference type="Pfam" id="PF25179">
    <property type="entry name" value="LMF1_C"/>
    <property type="match status" value="1"/>
</dbReference>
<dbReference type="GeneTree" id="ENSGT00530000063702"/>
<feature type="transmembrane region" description="Helical" evidence="8">
    <location>
        <begin position="12"/>
        <end position="32"/>
    </location>
</feature>
<evidence type="ECO:0000256" key="4">
    <source>
        <dbReference type="ARBA" id="ARBA00022824"/>
    </source>
</evidence>
<evidence type="ECO:0000313" key="12">
    <source>
        <dbReference type="Ensembl" id="ENSOMYP00000063735.2"/>
    </source>
</evidence>
<keyword evidence="4 8" id="KW-0256">Endoplasmic reticulum</keyword>
<feature type="compositionally biased region" description="Acidic residues" evidence="9">
    <location>
        <begin position="696"/>
        <end position="723"/>
    </location>
</feature>
<dbReference type="GO" id="GO:0051604">
    <property type="term" value="P:protein maturation"/>
    <property type="evidence" value="ECO:0007669"/>
    <property type="project" value="InterPro"/>
</dbReference>